<name>A0ABT1SQ78_9FIRM</name>
<dbReference type="CDD" id="cd01310">
    <property type="entry name" value="TatD_DNAse"/>
    <property type="match status" value="1"/>
</dbReference>
<dbReference type="EMBL" id="JANGEW010000003">
    <property type="protein sequence ID" value="MCQ5342021.1"/>
    <property type="molecule type" value="Genomic_DNA"/>
</dbReference>
<dbReference type="RefSeq" id="WP_062411420.1">
    <property type="nucleotide sequence ID" value="NZ_JAJCIO010000003.1"/>
</dbReference>
<protein>
    <submittedName>
        <fullName evidence="2">TatD family hydrolase</fullName>
    </submittedName>
</protein>
<accession>A0ABT1SQ78</accession>
<dbReference type="SUPFAM" id="SSF51556">
    <property type="entry name" value="Metallo-dependent hydrolases"/>
    <property type="match status" value="1"/>
</dbReference>
<dbReference type="PANTHER" id="PTHR46124">
    <property type="entry name" value="D-AMINOACYL-TRNA DEACYLASE"/>
    <property type="match status" value="1"/>
</dbReference>
<dbReference type="InterPro" id="IPR018228">
    <property type="entry name" value="DNase_TatD-rel_CS"/>
</dbReference>
<dbReference type="PIRSF" id="PIRSF005902">
    <property type="entry name" value="DNase_TatD"/>
    <property type="match status" value="1"/>
</dbReference>
<dbReference type="PROSITE" id="PS01090">
    <property type="entry name" value="TATD_2"/>
    <property type="match status" value="1"/>
</dbReference>
<evidence type="ECO:0000313" key="2">
    <source>
        <dbReference type="EMBL" id="MCQ5342021.1"/>
    </source>
</evidence>
<dbReference type="Pfam" id="PF01026">
    <property type="entry name" value="TatD_DNase"/>
    <property type="match status" value="1"/>
</dbReference>
<sequence>MDITYYDIGLNLFTRSFPNPEKIISDAEADGICCILTGSEGRENRLVDDFVRQHEVFGTAGIHPHVADAATDDDVAEIRRIVTTNPRIVAVGETGLDYDRMYSKKENQIYFFKKLIALAEELDKPMFLHERDAGDDFLACFKGHEGVCPKSVVHCYTGDKETLARMLDMGFYIGITGWICDERRAEPLREAVSILPLDRVLLETDAPYLTPRGFHLPRTNVPNNITYVVSTLAQYMDVSVEALTAQAKANTEKLFRL</sequence>
<comment type="caution">
    <text evidence="2">The sequence shown here is derived from an EMBL/GenBank/DDBJ whole genome shotgun (WGS) entry which is preliminary data.</text>
</comment>
<dbReference type="GO" id="GO:0016787">
    <property type="term" value="F:hydrolase activity"/>
    <property type="evidence" value="ECO:0007669"/>
    <property type="project" value="UniProtKB-KW"/>
</dbReference>
<dbReference type="InterPro" id="IPR001130">
    <property type="entry name" value="TatD-like"/>
</dbReference>
<evidence type="ECO:0000313" key="3">
    <source>
        <dbReference type="Proteomes" id="UP001206692"/>
    </source>
</evidence>
<keyword evidence="3" id="KW-1185">Reference proteome</keyword>
<keyword evidence="1 2" id="KW-0378">Hydrolase</keyword>
<dbReference type="InterPro" id="IPR032466">
    <property type="entry name" value="Metal_Hydrolase"/>
</dbReference>
<dbReference type="PANTHER" id="PTHR46124:SF2">
    <property type="entry name" value="D-AMINOACYL-TRNA DEACYLASE"/>
    <property type="match status" value="1"/>
</dbReference>
<dbReference type="Gene3D" id="3.20.20.140">
    <property type="entry name" value="Metal-dependent hydrolases"/>
    <property type="match status" value="1"/>
</dbReference>
<organism evidence="2 3">
    <name type="scientific">Megasphaera massiliensis</name>
    <dbReference type="NCBI Taxonomy" id="1232428"/>
    <lineage>
        <taxon>Bacteria</taxon>
        <taxon>Bacillati</taxon>
        <taxon>Bacillota</taxon>
        <taxon>Negativicutes</taxon>
        <taxon>Veillonellales</taxon>
        <taxon>Veillonellaceae</taxon>
        <taxon>Megasphaera</taxon>
    </lineage>
</organism>
<evidence type="ECO:0000256" key="1">
    <source>
        <dbReference type="ARBA" id="ARBA00022801"/>
    </source>
</evidence>
<dbReference type="Proteomes" id="UP001206692">
    <property type="component" value="Unassembled WGS sequence"/>
</dbReference>
<proteinExistence type="predicted"/>
<gene>
    <name evidence="2" type="ORF">NE675_03070</name>
</gene>
<reference evidence="2 3" key="1">
    <citation type="submission" date="2022-06" db="EMBL/GenBank/DDBJ databases">
        <title>Isolation of gut microbiota from human fecal samples.</title>
        <authorList>
            <person name="Pamer E.G."/>
            <person name="Barat B."/>
            <person name="Waligurski E."/>
            <person name="Medina S."/>
            <person name="Paddock L."/>
            <person name="Mostad J."/>
        </authorList>
    </citation>
    <scope>NUCLEOTIDE SEQUENCE [LARGE SCALE GENOMIC DNA]</scope>
    <source>
        <strain evidence="2 3">DFI.1.1</strain>
    </source>
</reference>